<reference evidence="3" key="1">
    <citation type="submission" date="2022-11" db="UniProtKB">
        <authorList>
            <consortium name="WormBaseParasite"/>
        </authorList>
    </citation>
    <scope>IDENTIFICATION</scope>
</reference>
<evidence type="ECO:0000256" key="1">
    <source>
        <dbReference type="SAM" id="MobiDB-lite"/>
    </source>
</evidence>
<dbReference type="Proteomes" id="UP000887566">
    <property type="component" value="Unplaced"/>
</dbReference>
<sequence length="356" mass="37806">MHHVKVIITTSSGNANHQPQSPSPLYDSPSTTSTPTNDGNTTHASPAAAAAATALPCTSAQLGSVDPLGSILENDIERPAQQQGDRRESPTGSDSGSGRAVTNTTAPVHRLMRRTSHTLLYVPEQQRRVSTVSGTSVSSCPSVENQPLEATVRYQRSFRSAKASLQPSPTGSRRKSVQTGASAIGFRPLGAFERRSSQPTLGDGVSLDCLPVVKSNQALPLSASDHKTPSPTPSSTSFVSDAVNAKPKNILTKRVSWLSMKSLQETAQMEPLLAATNKSGRNRRRSGQNEERTTPPLHGAAAAANHATNRSDSRDSRMGSQFGSVLQLDMHEGSVIDRNDCCDTPPMDTLSWSFAG</sequence>
<feature type="region of interest" description="Disordered" evidence="1">
    <location>
        <begin position="159"/>
        <end position="182"/>
    </location>
</feature>
<protein>
    <submittedName>
        <fullName evidence="3">Uncharacterized protein</fullName>
    </submittedName>
</protein>
<feature type="region of interest" description="Disordered" evidence="1">
    <location>
        <begin position="1"/>
        <end position="117"/>
    </location>
</feature>
<feature type="compositionally biased region" description="Polar residues" evidence="1">
    <location>
        <begin position="8"/>
        <end position="20"/>
    </location>
</feature>
<evidence type="ECO:0000313" key="3">
    <source>
        <dbReference type="WBParaSite" id="PSAMB.scaffold112size77602.g2058.t1"/>
    </source>
</evidence>
<organism evidence="2 3">
    <name type="scientific">Plectus sambesii</name>
    <dbReference type="NCBI Taxonomy" id="2011161"/>
    <lineage>
        <taxon>Eukaryota</taxon>
        <taxon>Metazoa</taxon>
        <taxon>Ecdysozoa</taxon>
        <taxon>Nematoda</taxon>
        <taxon>Chromadorea</taxon>
        <taxon>Plectida</taxon>
        <taxon>Plectina</taxon>
        <taxon>Plectoidea</taxon>
        <taxon>Plectidae</taxon>
        <taxon>Plectus</taxon>
    </lineage>
</organism>
<keyword evidence="2" id="KW-1185">Reference proteome</keyword>
<feature type="compositionally biased region" description="Polar residues" evidence="1">
    <location>
        <begin position="163"/>
        <end position="181"/>
    </location>
</feature>
<feature type="compositionally biased region" description="Low complexity" evidence="1">
    <location>
        <begin position="23"/>
        <end position="60"/>
    </location>
</feature>
<name>A0A914UNL6_9BILA</name>
<feature type="region of interest" description="Disordered" evidence="1">
    <location>
        <begin position="269"/>
        <end position="319"/>
    </location>
</feature>
<proteinExistence type="predicted"/>
<feature type="region of interest" description="Disordered" evidence="1">
    <location>
        <begin position="220"/>
        <end position="240"/>
    </location>
</feature>
<accession>A0A914UNL6</accession>
<dbReference type="AlphaFoldDB" id="A0A914UNL6"/>
<dbReference type="WBParaSite" id="PSAMB.scaffold112size77602.g2058.t1">
    <property type="protein sequence ID" value="PSAMB.scaffold112size77602.g2058.t1"/>
    <property type="gene ID" value="PSAMB.scaffold112size77602.g2058"/>
</dbReference>
<feature type="compositionally biased region" description="Polar residues" evidence="1">
    <location>
        <begin position="90"/>
        <end position="106"/>
    </location>
</feature>
<evidence type="ECO:0000313" key="2">
    <source>
        <dbReference type="Proteomes" id="UP000887566"/>
    </source>
</evidence>